<dbReference type="STRING" id="1798492.A3C89_01855"/>
<protein>
    <submittedName>
        <fullName evidence="2">Uncharacterized protein</fullName>
    </submittedName>
</protein>
<evidence type="ECO:0000313" key="2">
    <source>
        <dbReference type="EMBL" id="OGG59131.1"/>
    </source>
</evidence>
<evidence type="ECO:0000313" key="3">
    <source>
        <dbReference type="Proteomes" id="UP000178794"/>
    </source>
</evidence>
<name>A0A1F6DCN8_9BACT</name>
<keyword evidence="1" id="KW-0812">Transmembrane</keyword>
<feature type="transmembrane region" description="Helical" evidence="1">
    <location>
        <begin position="135"/>
        <end position="156"/>
    </location>
</feature>
<accession>A0A1F6DCN8</accession>
<evidence type="ECO:0000256" key="1">
    <source>
        <dbReference type="SAM" id="Phobius"/>
    </source>
</evidence>
<gene>
    <name evidence="2" type="ORF">A3C89_01855</name>
</gene>
<reference evidence="2 3" key="1">
    <citation type="journal article" date="2016" name="Nat. Commun.">
        <title>Thousands of microbial genomes shed light on interconnected biogeochemical processes in an aquifer system.</title>
        <authorList>
            <person name="Anantharaman K."/>
            <person name="Brown C.T."/>
            <person name="Hug L.A."/>
            <person name="Sharon I."/>
            <person name="Castelle C.J."/>
            <person name="Probst A.J."/>
            <person name="Thomas B.C."/>
            <person name="Singh A."/>
            <person name="Wilkins M.J."/>
            <person name="Karaoz U."/>
            <person name="Brodie E.L."/>
            <person name="Williams K.H."/>
            <person name="Hubbard S.S."/>
            <person name="Banfield J.F."/>
        </authorList>
    </citation>
    <scope>NUCLEOTIDE SEQUENCE [LARGE SCALE GENOMIC DNA]</scope>
</reference>
<organism evidence="2 3">
    <name type="scientific">Candidatus Kaiserbacteria bacterium RIFCSPHIGHO2_02_FULL_50_50</name>
    <dbReference type="NCBI Taxonomy" id="1798492"/>
    <lineage>
        <taxon>Bacteria</taxon>
        <taxon>Candidatus Kaiseribacteriota</taxon>
    </lineage>
</organism>
<proteinExistence type="predicted"/>
<comment type="caution">
    <text evidence="2">The sequence shown here is derived from an EMBL/GenBank/DDBJ whole genome shotgun (WGS) entry which is preliminary data.</text>
</comment>
<dbReference type="Proteomes" id="UP000178794">
    <property type="component" value="Unassembled WGS sequence"/>
</dbReference>
<sequence length="162" mass="17962">MRNTLRGIGILIALFLSEGAYAAGELSIQESMQKREWAHQETPVFEVVLSLADASSSDVLLEGKVVRDDGVEVSTFMDRVVLSQGGEVKRQYGLSIPEWRAGYYYVVLKVSSRDTDQTVIRRVTFSLRPNVAARFVYGGTGAAALLGIGLIAYVFFKRREHV</sequence>
<dbReference type="EMBL" id="MFLF01000020">
    <property type="protein sequence ID" value="OGG59131.1"/>
    <property type="molecule type" value="Genomic_DNA"/>
</dbReference>
<dbReference type="AlphaFoldDB" id="A0A1F6DCN8"/>
<keyword evidence="1" id="KW-1133">Transmembrane helix</keyword>
<keyword evidence="1" id="KW-0472">Membrane</keyword>